<evidence type="ECO:0000313" key="2">
    <source>
        <dbReference type="Proteomes" id="UP001454036"/>
    </source>
</evidence>
<dbReference type="Proteomes" id="UP001454036">
    <property type="component" value="Unassembled WGS sequence"/>
</dbReference>
<sequence length="104" mass="11953">MFTDFVKNSRVLDLGYASVITVQLITTLWVGKEGCEEVVKSAWSRVVVGSRWFQVSEKIKFVRMALIEWCKKNNVNSILRIEDIQTKLKNAYKEGGVDREVIRG</sequence>
<organism evidence="1 2">
    <name type="scientific">Lithospermum erythrorhizon</name>
    <name type="common">Purple gromwell</name>
    <name type="synonym">Lithospermum officinale var. erythrorhizon</name>
    <dbReference type="NCBI Taxonomy" id="34254"/>
    <lineage>
        <taxon>Eukaryota</taxon>
        <taxon>Viridiplantae</taxon>
        <taxon>Streptophyta</taxon>
        <taxon>Embryophyta</taxon>
        <taxon>Tracheophyta</taxon>
        <taxon>Spermatophyta</taxon>
        <taxon>Magnoliopsida</taxon>
        <taxon>eudicotyledons</taxon>
        <taxon>Gunneridae</taxon>
        <taxon>Pentapetalae</taxon>
        <taxon>asterids</taxon>
        <taxon>lamiids</taxon>
        <taxon>Boraginales</taxon>
        <taxon>Boraginaceae</taxon>
        <taxon>Boraginoideae</taxon>
        <taxon>Lithospermeae</taxon>
        <taxon>Lithospermum</taxon>
    </lineage>
</organism>
<comment type="caution">
    <text evidence="1">The sequence shown here is derived from an EMBL/GenBank/DDBJ whole genome shotgun (WGS) entry which is preliminary data.</text>
</comment>
<reference evidence="1 2" key="1">
    <citation type="submission" date="2024-01" db="EMBL/GenBank/DDBJ databases">
        <title>The complete chloroplast genome sequence of Lithospermum erythrorhizon: insights into the phylogenetic relationship among Boraginaceae species and the maternal lineages of purple gromwells.</title>
        <authorList>
            <person name="Okada T."/>
            <person name="Watanabe K."/>
        </authorList>
    </citation>
    <scope>NUCLEOTIDE SEQUENCE [LARGE SCALE GENOMIC DNA]</scope>
</reference>
<keyword evidence="2" id="KW-1185">Reference proteome</keyword>
<evidence type="ECO:0000313" key="1">
    <source>
        <dbReference type="EMBL" id="GAA0156003.1"/>
    </source>
</evidence>
<dbReference type="EMBL" id="BAABME010002766">
    <property type="protein sequence ID" value="GAA0156003.1"/>
    <property type="molecule type" value="Genomic_DNA"/>
</dbReference>
<gene>
    <name evidence="1" type="ORF">LIER_13601</name>
</gene>
<protein>
    <submittedName>
        <fullName evidence="1">Uncharacterized protein</fullName>
    </submittedName>
</protein>
<accession>A0AAV3Q0L5</accession>
<proteinExistence type="predicted"/>
<dbReference type="AlphaFoldDB" id="A0AAV3Q0L5"/>
<name>A0AAV3Q0L5_LITER</name>